<feature type="signal peptide" evidence="2">
    <location>
        <begin position="1"/>
        <end position="24"/>
    </location>
</feature>
<evidence type="ECO:0000256" key="1">
    <source>
        <dbReference type="SAM" id="MobiDB-lite"/>
    </source>
</evidence>
<dbReference type="AlphaFoldDB" id="L5K3S2"/>
<sequence length="313" mass="34072">MAPGRGCFALAVLLVIADIQLGGCMNISSSVSQEGERLSIICTVWHKEGEAEGVVVFLCKNRTQDCSPETSLEQLRLKRYRGPDGGSERSSQLVFTIDRAMPSNSGIYQCCARSQKSDIHLQGHFFSLSVTEPGNYTVMGLQGTGRRELSHSKGALSSGFRQEKLWAMLVTSLLALQGFTDVSVRAGGGGSTQAPRTPSTRNLAKRSLRVGALLLRADAAHDALLIGLMSLTFPEEMRLDAREKETEACKSQRSPFGSNNLSWKKKVTSQQCPVTENHRGKGLSVHSENRTVRPLPPPPPAHSTSAPYPFFLE</sequence>
<dbReference type="InterPro" id="IPR013783">
    <property type="entry name" value="Ig-like_fold"/>
</dbReference>
<dbReference type="STRING" id="9402.L5K3S2"/>
<protein>
    <submittedName>
        <fullName evidence="4">CD160 antigen</fullName>
    </submittedName>
</protein>
<feature type="region of interest" description="Disordered" evidence="1">
    <location>
        <begin position="269"/>
        <end position="313"/>
    </location>
</feature>
<keyword evidence="2" id="KW-0732">Signal</keyword>
<dbReference type="CDD" id="cd21392">
    <property type="entry name" value="IgC2_CD160"/>
    <property type="match status" value="1"/>
</dbReference>
<dbReference type="InterPro" id="IPR042385">
    <property type="entry name" value="CD160"/>
</dbReference>
<dbReference type="InterPro" id="IPR003599">
    <property type="entry name" value="Ig_sub"/>
</dbReference>
<feature type="compositionally biased region" description="Low complexity" evidence="1">
    <location>
        <begin position="302"/>
        <end position="313"/>
    </location>
</feature>
<feature type="domain" description="Immunoglobulin" evidence="3">
    <location>
        <begin position="27"/>
        <end position="131"/>
    </location>
</feature>
<dbReference type="Gene3D" id="2.60.40.10">
    <property type="entry name" value="Immunoglobulins"/>
    <property type="match status" value="1"/>
</dbReference>
<dbReference type="GO" id="GO:0002819">
    <property type="term" value="P:regulation of adaptive immune response"/>
    <property type="evidence" value="ECO:0007669"/>
    <property type="project" value="InterPro"/>
</dbReference>
<gene>
    <name evidence="4" type="ORF">PAL_GLEAN10017496</name>
</gene>
<dbReference type="PANTHER" id="PTHR15425:SF0">
    <property type="entry name" value="CD160 ANTIGEN"/>
    <property type="match status" value="1"/>
</dbReference>
<keyword evidence="5" id="KW-1185">Reference proteome</keyword>
<reference evidence="5" key="1">
    <citation type="journal article" date="2013" name="Science">
        <title>Comparative analysis of bat genomes provides insight into the evolution of flight and immunity.</title>
        <authorList>
            <person name="Zhang G."/>
            <person name="Cowled C."/>
            <person name="Shi Z."/>
            <person name="Huang Z."/>
            <person name="Bishop-Lilly K.A."/>
            <person name="Fang X."/>
            <person name="Wynne J.W."/>
            <person name="Xiong Z."/>
            <person name="Baker M.L."/>
            <person name="Zhao W."/>
            <person name="Tachedjian M."/>
            <person name="Zhu Y."/>
            <person name="Zhou P."/>
            <person name="Jiang X."/>
            <person name="Ng J."/>
            <person name="Yang L."/>
            <person name="Wu L."/>
            <person name="Xiao J."/>
            <person name="Feng Y."/>
            <person name="Chen Y."/>
            <person name="Sun X."/>
            <person name="Zhang Y."/>
            <person name="Marsh G.A."/>
            <person name="Crameri G."/>
            <person name="Broder C.C."/>
            <person name="Frey K.G."/>
            <person name="Wang L.F."/>
            <person name="Wang J."/>
        </authorList>
    </citation>
    <scope>NUCLEOTIDE SEQUENCE [LARGE SCALE GENOMIC DNA]</scope>
</reference>
<dbReference type="SUPFAM" id="SSF48726">
    <property type="entry name" value="Immunoglobulin"/>
    <property type="match status" value="1"/>
</dbReference>
<feature type="chain" id="PRO_5003968793" evidence="2">
    <location>
        <begin position="25"/>
        <end position="313"/>
    </location>
</feature>
<evidence type="ECO:0000256" key="2">
    <source>
        <dbReference type="SAM" id="SignalP"/>
    </source>
</evidence>
<evidence type="ECO:0000313" key="5">
    <source>
        <dbReference type="Proteomes" id="UP000010552"/>
    </source>
</evidence>
<dbReference type="InParanoid" id="L5K3S2"/>
<proteinExistence type="predicted"/>
<organism evidence="4 5">
    <name type="scientific">Pteropus alecto</name>
    <name type="common">Black flying fox</name>
    <dbReference type="NCBI Taxonomy" id="9402"/>
    <lineage>
        <taxon>Eukaryota</taxon>
        <taxon>Metazoa</taxon>
        <taxon>Chordata</taxon>
        <taxon>Craniata</taxon>
        <taxon>Vertebrata</taxon>
        <taxon>Euteleostomi</taxon>
        <taxon>Mammalia</taxon>
        <taxon>Eutheria</taxon>
        <taxon>Laurasiatheria</taxon>
        <taxon>Chiroptera</taxon>
        <taxon>Yinpterochiroptera</taxon>
        <taxon>Pteropodoidea</taxon>
        <taxon>Pteropodidae</taxon>
        <taxon>Pteropodinae</taxon>
        <taxon>Pteropus</taxon>
    </lineage>
</organism>
<evidence type="ECO:0000259" key="3">
    <source>
        <dbReference type="SMART" id="SM00409"/>
    </source>
</evidence>
<dbReference type="GO" id="GO:0004888">
    <property type="term" value="F:transmembrane signaling receptor activity"/>
    <property type="evidence" value="ECO:0007669"/>
    <property type="project" value="InterPro"/>
</dbReference>
<dbReference type="GO" id="GO:0005886">
    <property type="term" value="C:plasma membrane"/>
    <property type="evidence" value="ECO:0007669"/>
    <property type="project" value="TreeGrafter"/>
</dbReference>
<accession>L5K3S2</accession>
<evidence type="ECO:0000313" key="4">
    <source>
        <dbReference type="EMBL" id="ELK05987.1"/>
    </source>
</evidence>
<dbReference type="Proteomes" id="UP000010552">
    <property type="component" value="Unassembled WGS sequence"/>
</dbReference>
<dbReference type="EMBL" id="KB031037">
    <property type="protein sequence ID" value="ELK05987.1"/>
    <property type="molecule type" value="Genomic_DNA"/>
</dbReference>
<name>L5K3S2_PTEAL</name>
<dbReference type="PANTHER" id="PTHR15425">
    <property type="entry name" value="CD160 ANTIGEN"/>
    <property type="match status" value="1"/>
</dbReference>
<dbReference type="eggNOG" id="ENOG502RR8D">
    <property type="taxonomic scope" value="Eukaryota"/>
</dbReference>
<dbReference type="SMART" id="SM00409">
    <property type="entry name" value="IG"/>
    <property type="match status" value="1"/>
</dbReference>
<dbReference type="InterPro" id="IPR036179">
    <property type="entry name" value="Ig-like_dom_sf"/>
</dbReference>